<reference evidence="2 3" key="1">
    <citation type="submission" date="2019-11" db="EMBL/GenBank/DDBJ databases">
        <title>Whole genome sequence of Oryza granulata.</title>
        <authorList>
            <person name="Li W."/>
        </authorList>
    </citation>
    <scope>NUCLEOTIDE SEQUENCE [LARGE SCALE GENOMIC DNA]</scope>
    <source>
        <strain evidence="3">cv. Menghai</strain>
        <tissue evidence="2">Leaf</tissue>
    </source>
</reference>
<evidence type="ECO:0000313" key="3">
    <source>
        <dbReference type="Proteomes" id="UP000479710"/>
    </source>
</evidence>
<feature type="chain" id="PRO_5026199604" evidence="1">
    <location>
        <begin position="19"/>
        <end position="267"/>
    </location>
</feature>
<keyword evidence="3" id="KW-1185">Reference proteome</keyword>
<proteinExistence type="predicted"/>
<feature type="signal peptide" evidence="1">
    <location>
        <begin position="1"/>
        <end position="18"/>
    </location>
</feature>
<comment type="caution">
    <text evidence="2">The sequence shown here is derived from an EMBL/GenBank/DDBJ whole genome shotgun (WGS) entry which is preliminary data.</text>
</comment>
<organism evidence="2 3">
    <name type="scientific">Oryza meyeriana var. granulata</name>
    <dbReference type="NCBI Taxonomy" id="110450"/>
    <lineage>
        <taxon>Eukaryota</taxon>
        <taxon>Viridiplantae</taxon>
        <taxon>Streptophyta</taxon>
        <taxon>Embryophyta</taxon>
        <taxon>Tracheophyta</taxon>
        <taxon>Spermatophyta</taxon>
        <taxon>Magnoliopsida</taxon>
        <taxon>Liliopsida</taxon>
        <taxon>Poales</taxon>
        <taxon>Poaceae</taxon>
        <taxon>BOP clade</taxon>
        <taxon>Oryzoideae</taxon>
        <taxon>Oryzeae</taxon>
        <taxon>Oryzinae</taxon>
        <taxon>Oryza</taxon>
        <taxon>Oryza meyeriana</taxon>
    </lineage>
</organism>
<protein>
    <submittedName>
        <fullName evidence="2">Uncharacterized protein</fullName>
    </submittedName>
</protein>
<keyword evidence="1" id="KW-0732">Signal</keyword>
<name>A0A6G1E4H4_9ORYZ</name>
<dbReference type="Proteomes" id="UP000479710">
    <property type="component" value="Unassembled WGS sequence"/>
</dbReference>
<dbReference type="OrthoDB" id="667727at2759"/>
<dbReference type="AlphaFoldDB" id="A0A6G1E4H4"/>
<dbReference type="EMBL" id="SPHZ02000005">
    <property type="protein sequence ID" value="KAF0919627.1"/>
    <property type="molecule type" value="Genomic_DNA"/>
</dbReference>
<accession>A0A6G1E4H4</accession>
<gene>
    <name evidence="2" type="ORF">E2562_030741</name>
</gene>
<sequence>MAARRVLLRATALGLAAAAGGSLHCVATWKPPESIPSFDPTMRHLLLGSVPALQSALLRAHPLSGEHLHDVRARAEHDLARVDAVGPEGDAAAATDLRLFLALLAARDGRAEEALRLYAEAARDSPFDTRPRALAYYVCLLTDREEEGKHWNAAYRSLVPESEIIDPNFPGYFESKEMIDLIDELAVAASLGGVCSLEHPPVRIFVAPSALRKVDADLSAEQDKTLSTAERLHLRALRVYLHAMVRRLAGEDIKLVLEQHNHDGGNR</sequence>
<evidence type="ECO:0000256" key="1">
    <source>
        <dbReference type="SAM" id="SignalP"/>
    </source>
</evidence>
<evidence type="ECO:0000313" key="2">
    <source>
        <dbReference type="EMBL" id="KAF0919627.1"/>
    </source>
</evidence>